<organism evidence="3 4">
    <name type="scientific">Streptomyces luteoverticillatus</name>
    <name type="common">Streptoverticillium luteoverticillatus</name>
    <dbReference type="NCBI Taxonomy" id="66425"/>
    <lineage>
        <taxon>Bacteria</taxon>
        <taxon>Bacillati</taxon>
        <taxon>Actinomycetota</taxon>
        <taxon>Actinomycetes</taxon>
        <taxon>Kitasatosporales</taxon>
        <taxon>Streptomycetaceae</taxon>
        <taxon>Streptomyces</taxon>
    </lineage>
</organism>
<dbReference type="Gene3D" id="2.70.70.10">
    <property type="entry name" value="Glucose Permease (Domain IIA)"/>
    <property type="match status" value="1"/>
</dbReference>
<dbReference type="SUPFAM" id="SSF51261">
    <property type="entry name" value="Duplicated hybrid motif"/>
    <property type="match status" value="1"/>
</dbReference>
<keyword evidence="4" id="KW-1185">Reference proteome</keyword>
<protein>
    <submittedName>
        <fullName evidence="3">M23 family metallopeptidase</fullName>
    </submittedName>
</protein>
<dbReference type="InterPro" id="IPR011055">
    <property type="entry name" value="Dup_hybrid_motif"/>
</dbReference>
<gene>
    <name evidence="3" type="ORF">EKH77_31110</name>
</gene>
<accession>A0A3S9PRU1</accession>
<name>A0A3S9PRU1_STRLT</name>
<sequence>MRIRWTGFLAAAALLLAPATALLPAAPAAGATTATVPAANTEVATTPSFQLPIPCGQRWTTSTHDGHASQYMVDMVSVGGATQGTPALASAGGRVVTSQFDSQAGNFIVIDHGGGWQTRYLHLDRRDVAVGDDVEQGRQIGAVGNTGSWTTGAHLHYEQKLNGSVVQATIDGHLVPVTWEYNQHFETSGNCGVSTGSSLFAQSPDRSGVFQWTGNGSSWIKVGGPAGRLYAGGAGVFATNPDNGDLFKMNGPNNWSKVGGPGKMFAVTGNGLFGLSPDGSAVFQWTGNGTTWNKVGGAAGTLYGGGAGLFATNPNNGDLYKFNGPNNWSKIGGAGAQFTVTGDSLFGLSPDKSAVFQWTGNGTAWNKVGGAAGTLYGGGVGLFAANPTNGDLYKMNGPNNWSKVGGAGRDFAVAGDALYGLSPNSDAVFRWTGNGTVWQKVGGPAFSIAGR</sequence>
<evidence type="ECO:0000256" key="1">
    <source>
        <dbReference type="SAM" id="SignalP"/>
    </source>
</evidence>
<feature type="signal peptide" evidence="1">
    <location>
        <begin position="1"/>
        <end position="21"/>
    </location>
</feature>
<dbReference type="OrthoDB" id="1099523at2"/>
<dbReference type="EMBL" id="CP034587">
    <property type="protein sequence ID" value="AZQ75024.1"/>
    <property type="molecule type" value="Genomic_DNA"/>
</dbReference>
<dbReference type="AlphaFoldDB" id="A0A3S9PRU1"/>
<evidence type="ECO:0000259" key="2">
    <source>
        <dbReference type="Pfam" id="PF01551"/>
    </source>
</evidence>
<dbReference type="Pfam" id="PF01551">
    <property type="entry name" value="Peptidase_M23"/>
    <property type="match status" value="1"/>
</dbReference>
<reference evidence="3 4" key="1">
    <citation type="submission" date="2018-12" db="EMBL/GenBank/DDBJ databases">
        <title>The whole draft genome of Streptomyce luteoverticillatus CGMCC 15060.</title>
        <authorList>
            <person name="Feng Z."/>
            <person name="Chen G."/>
            <person name="Zhang J."/>
            <person name="Zhu H."/>
            <person name="Yu X."/>
            <person name="Zhang W."/>
            <person name="Zhang X."/>
        </authorList>
    </citation>
    <scope>NUCLEOTIDE SEQUENCE [LARGE SCALE GENOMIC DNA]</scope>
    <source>
        <strain evidence="3 4">CGMCC 15060</strain>
    </source>
</reference>
<evidence type="ECO:0000313" key="3">
    <source>
        <dbReference type="EMBL" id="AZQ75024.1"/>
    </source>
</evidence>
<proteinExistence type="predicted"/>
<dbReference type="InterPro" id="IPR050570">
    <property type="entry name" value="Cell_wall_metabolism_enzyme"/>
</dbReference>
<dbReference type="CDD" id="cd12797">
    <property type="entry name" value="M23_peptidase"/>
    <property type="match status" value="1"/>
</dbReference>
<feature type="domain" description="M23ase beta-sheet core" evidence="2">
    <location>
        <begin position="81"/>
        <end position="166"/>
    </location>
</feature>
<dbReference type="RefSeq" id="WP_126917526.1">
    <property type="nucleotide sequence ID" value="NZ_CP034587.1"/>
</dbReference>
<dbReference type="InterPro" id="IPR016047">
    <property type="entry name" value="M23ase_b-sheet_dom"/>
</dbReference>
<evidence type="ECO:0000313" key="4">
    <source>
        <dbReference type="Proteomes" id="UP000267900"/>
    </source>
</evidence>
<dbReference type="PANTHER" id="PTHR21666:SF270">
    <property type="entry name" value="MUREIN HYDROLASE ACTIVATOR ENVC"/>
    <property type="match status" value="1"/>
</dbReference>
<keyword evidence="1" id="KW-0732">Signal</keyword>
<dbReference type="Proteomes" id="UP000267900">
    <property type="component" value="Chromosome"/>
</dbReference>
<dbReference type="SMART" id="SM00706">
    <property type="entry name" value="TECPR"/>
    <property type="match status" value="4"/>
</dbReference>
<feature type="chain" id="PRO_5039354329" evidence="1">
    <location>
        <begin position="22"/>
        <end position="451"/>
    </location>
</feature>
<dbReference type="GO" id="GO:0004222">
    <property type="term" value="F:metalloendopeptidase activity"/>
    <property type="evidence" value="ECO:0007669"/>
    <property type="project" value="TreeGrafter"/>
</dbReference>
<dbReference type="InterPro" id="IPR006624">
    <property type="entry name" value="Beta-propeller_rpt_TECPR"/>
</dbReference>
<dbReference type="PANTHER" id="PTHR21666">
    <property type="entry name" value="PEPTIDASE-RELATED"/>
    <property type="match status" value="1"/>
</dbReference>